<sequence length="110" mass="12257">MASLRHPDQNRIIQLRLSYVDQEKCQMLKDLILSPKMLLKSSLTSIGISVESPAQQDAKIRHGTCFSHQLTHLPTSLSPPLPNILYINNILGDSSGRWHHVFPRACAGAC</sequence>
<protein>
    <submittedName>
        <fullName evidence="1">Uncharacterized protein</fullName>
    </submittedName>
</protein>
<proteinExistence type="predicted"/>
<dbReference type="Proteomes" id="UP001161757">
    <property type="component" value="Unassembled WGS sequence"/>
</dbReference>
<evidence type="ECO:0000313" key="1">
    <source>
        <dbReference type="EMBL" id="KAJ8994250.1"/>
    </source>
</evidence>
<name>A0AAN6EYU6_EXODE</name>
<dbReference type="AlphaFoldDB" id="A0AAN6EYU6"/>
<organism evidence="1 2">
    <name type="scientific">Exophiala dermatitidis</name>
    <name type="common">Black yeast-like fungus</name>
    <name type="synonym">Wangiella dermatitidis</name>
    <dbReference type="NCBI Taxonomy" id="5970"/>
    <lineage>
        <taxon>Eukaryota</taxon>
        <taxon>Fungi</taxon>
        <taxon>Dikarya</taxon>
        <taxon>Ascomycota</taxon>
        <taxon>Pezizomycotina</taxon>
        <taxon>Eurotiomycetes</taxon>
        <taxon>Chaetothyriomycetidae</taxon>
        <taxon>Chaetothyriales</taxon>
        <taxon>Herpotrichiellaceae</taxon>
        <taxon>Exophiala</taxon>
    </lineage>
</organism>
<evidence type="ECO:0000313" key="2">
    <source>
        <dbReference type="Proteomes" id="UP001161757"/>
    </source>
</evidence>
<dbReference type="EMBL" id="JAJGCB010000003">
    <property type="protein sequence ID" value="KAJ8994250.1"/>
    <property type="molecule type" value="Genomic_DNA"/>
</dbReference>
<reference evidence="1" key="1">
    <citation type="submission" date="2023-01" db="EMBL/GenBank/DDBJ databases">
        <title>Exophiala dermititidis isolated from Cystic Fibrosis Patient.</title>
        <authorList>
            <person name="Kurbessoian T."/>
            <person name="Crocker A."/>
            <person name="Murante D."/>
            <person name="Hogan D.A."/>
            <person name="Stajich J.E."/>
        </authorList>
    </citation>
    <scope>NUCLEOTIDE SEQUENCE</scope>
    <source>
        <strain evidence="1">Ex8</strain>
    </source>
</reference>
<accession>A0AAN6EYU6</accession>
<gene>
    <name evidence="1" type="ORF">HRR80_002745</name>
</gene>
<comment type="caution">
    <text evidence="1">The sequence shown here is derived from an EMBL/GenBank/DDBJ whole genome shotgun (WGS) entry which is preliminary data.</text>
</comment>